<name>A0A080Z2D7_PHYNI</name>
<gene>
    <name evidence="1" type="ORF">F444_21061</name>
</gene>
<sequence>MVSDALKTEETCWLELCFFQQVLGIAILRNIERIVKDGEGSISVC</sequence>
<comment type="caution">
    <text evidence="1">The sequence shown here is derived from an EMBL/GenBank/DDBJ whole genome shotgun (WGS) entry which is preliminary data.</text>
</comment>
<accession>A0A080Z2D7</accession>
<reference evidence="1 2" key="1">
    <citation type="submission" date="2013-11" db="EMBL/GenBank/DDBJ databases">
        <title>The Genome Sequence of Phytophthora parasitica P1976.</title>
        <authorList>
            <consortium name="The Broad Institute Genomics Platform"/>
            <person name="Russ C."/>
            <person name="Tyler B."/>
            <person name="Panabieres F."/>
            <person name="Shan W."/>
            <person name="Tripathy S."/>
            <person name="Grunwald N."/>
            <person name="Machado M."/>
            <person name="Johnson C.S."/>
            <person name="Walker B."/>
            <person name="Young S."/>
            <person name="Zeng Q."/>
            <person name="Gargeya S."/>
            <person name="Fitzgerald M."/>
            <person name="Haas B."/>
            <person name="Abouelleil A."/>
            <person name="Allen A.W."/>
            <person name="Alvarado L."/>
            <person name="Arachchi H.M."/>
            <person name="Berlin A.M."/>
            <person name="Chapman S.B."/>
            <person name="Gainer-Dewar J."/>
            <person name="Goldberg J."/>
            <person name="Griggs A."/>
            <person name="Gujja S."/>
            <person name="Hansen M."/>
            <person name="Howarth C."/>
            <person name="Imamovic A."/>
            <person name="Ireland A."/>
            <person name="Larimer J."/>
            <person name="McCowan C."/>
            <person name="Murphy C."/>
            <person name="Pearson M."/>
            <person name="Poon T.W."/>
            <person name="Priest M."/>
            <person name="Roberts A."/>
            <person name="Saif S."/>
            <person name="Shea T."/>
            <person name="Sisk P."/>
            <person name="Sykes S."/>
            <person name="Wortman J."/>
            <person name="Nusbaum C."/>
            <person name="Birren B."/>
        </authorList>
    </citation>
    <scope>NUCLEOTIDE SEQUENCE [LARGE SCALE GENOMIC DNA]</scope>
    <source>
        <strain evidence="1 2">P1976</strain>
    </source>
</reference>
<protein>
    <submittedName>
        <fullName evidence="1">Uncharacterized protein</fullName>
    </submittedName>
</protein>
<evidence type="ECO:0000313" key="2">
    <source>
        <dbReference type="Proteomes" id="UP000028582"/>
    </source>
</evidence>
<proteinExistence type="predicted"/>
<dbReference type="AlphaFoldDB" id="A0A080Z2D7"/>
<dbReference type="Proteomes" id="UP000028582">
    <property type="component" value="Unassembled WGS sequence"/>
</dbReference>
<organism evidence="1 2">
    <name type="scientific">Phytophthora nicotianae P1976</name>
    <dbReference type="NCBI Taxonomy" id="1317066"/>
    <lineage>
        <taxon>Eukaryota</taxon>
        <taxon>Sar</taxon>
        <taxon>Stramenopiles</taxon>
        <taxon>Oomycota</taxon>
        <taxon>Peronosporomycetes</taxon>
        <taxon>Peronosporales</taxon>
        <taxon>Peronosporaceae</taxon>
        <taxon>Phytophthora</taxon>
    </lineage>
</organism>
<dbReference type="EMBL" id="ANJA01003877">
    <property type="protein sequence ID" value="ETO60798.1"/>
    <property type="molecule type" value="Genomic_DNA"/>
</dbReference>
<evidence type="ECO:0000313" key="1">
    <source>
        <dbReference type="EMBL" id="ETO60798.1"/>
    </source>
</evidence>